<dbReference type="InterPro" id="IPR036259">
    <property type="entry name" value="MFS_trans_sf"/>
</dbReference>
<feature type="domain" description="Major facilitator superfamily (MFS) profile" evidence="9">
    <location>
        <begin position="1"/>
        <end position="453"/>
    </location>
</feature>
<feature type="transmembrane region" description="Helical" evidence="7">
    <location>
        <begin position="293"/>
        <end position="312"/>
    </location>
</feature>
<gene>
    <name evidence="10" type="ORF">NEOLEDRAFT_1044593</name>
</gene>
<dbReference type="PANTHER" id="PTHR23504:SF15">
    <property type="entry name" value="MAJOR FACILITATOR SUPERFAMILY (MFS) PROFILE DOMAIN-CONTAINING PROTEIN"/>
    <property type="match status" value="1"/>
</dbReference>
<evidence type="ECO:0000256" key="8">
    <source>
        <dbReference type="SAM" id="SignalP"/>
    </source>
</evidence>
<protein>
    <submittedName>
        <fullName evidence="10">MFS general substrate transporter</fullName>
    </submittedName>
</protein>
<dbReference type="AlphaFoldDB" id="A0A165P2U4"/>
<dbReference type="SUPFAM" id="SSF103473">
    <property type="entry name" value="MFS general substrate transporter"/>
    <property type="match status" value="1"/>
</dbReference>
<proteinExistence type="predicted"/>
<sequence>TPLPKLQIGILLVMQLAEPITSQCILPFINELIGSLDIVHGDKGKIGYYAGTVQSLFFATEAITVLQWSRLSDRIGRKPVLLTGLFGLCVSMICFGLSKTFSAIVVSRCLAGMLNGNIGVMKSMMGDLTDSSNVAKAFAWMPVVWSVGVTIGPFFGGSLSRPHDRFPNVFKSRVWQEYPYLLPCLVSASFTAFCFLLALFFLKERSASTDTNPFTHSPASESGTATPTSTKPEPSHDASAPLPMRALLTYPVLISIANYSALSLLDIALWALLPLFYATPLALGGLALPPATIGLAMGVFGLSNGLIQGLFFSRLVERWGPKRIFVSGMASFVVVFGMFPVVSAAARANGGVTAGVWALMVGQLVVCVLMDMCFGCVFIYINSSAPSKRSLGATNGMAQTTVSVIRAVGPAMATSLFAVSVERQLMGGNLVYAVFAAATCGCLCVAGTLPEEAWDAE</sequence>
<evidence type="ECO:0000313" key="10">
    <source>
        <dbReference type="EMBL" id="KZT20445.1"/>
    </source>
</evidence>
<evidence type="ECO:0000313" key="11">
    <source>
        <dbReference type="Proteomes" id="UP000076761"/>
    </source>
</evidence>
<feature type="region of interest" description="Disordered" evidence="6">
    <location>
        <begin position="211"/>
        <end position="238"/>
    </location>
</feature>
<dbReference type="InParanoid" id="A0A165P2U4"/>
<evidence type="ECO:0000256" key="2">
    <source>
        <dbReference type="ARBA" id="ARBA00022448"/>
    </source>
</evidence>
<evidence type="ECO:0000256" key="3">
    <source>
        <dbReference type="ARBA" id="ARBA00022692"/>
    </source>
</evidence>
<feature type="non-terminal residue" evidence="10">
    <location>
        <position position="1"/>
    </location>
</feature>
<dbReference type="GO" id="GO:0022857">
    <property type="term" value="F:transmembrane transporter activity"/>
    <property type="evidence" value="ECO:0007669"/>
    <property type="project" value="InterPro"/>
</dbReference>
<feature type="transmembrane region" description="Helical" evidence="7">
    <location>
        <begin position="357"/>
        <end position="381"/>
    </location>
</feature>
<keyword evidence="2" id="KW-0813">Transport</keyword>
<feature type="signal peptide" evidence="8">
    <location>
        <begin position="1"/>
        <end position="22"/>
    </location>
</feature>
<feature type="compositionally biased region" description="Polar residues" evidence="6">
    <location>
        <begin position="211"/>
        <end position="232"/>
    </location>
</feature>
<feature type="transmembrane region" description="Helical" evidence="7">
    <location>
        <begin position="137"/>
        <end position="160"/>
    </location>
</feature>
<dbReference type="Gene3D" id="1.20.1250.20">
    <property type="entry name" value="MFS general substrate transporter like domains"/>
    <property type="match status" value="1"/>
</dbReference>
<dbReference type="InterPro" id="IPR020846">
    <property type="entry name" value="MFS_dom"/>
</dbReference>
<name>A0A165P2U4_9AGAM</name>
<reference evidence="10 11" key="1">
    <citation type="journal article" date="2016" name="Mol. Biol. Evol.">
        <title>Comparative Genomics of Early-Diverging Mushroom-Forming Fungi Provides Insights into the Origins of Lignocellulose Decay Capabilities.</title>
        <authorList>
            <person name="Nagy L.G."/>
            <person name="Riley R."/>
            <person name="Tritt A."/>
            <person name="Adam C."/>
            <person name="Daum C."/>
            <person name="Floudas D."/>
            <person name="Sun H."/>
            <person name="Yadav J.S."/>
            <person name="Pangilinan J."/>
            <person name="Larsson K.H."/>
            <person name="Matsuura K."/>
            <person name="Barry K."/>
            <person name="Labutti K."/>
            <person name="Kuo R."/>
            <person name="Ohm R.A."/>
            <person name="Bhattacharya S.S."/>
            <person name="Shirouzu T."/>
            <person name="Yoshinaga Y."/>
            <person name="Martin F.M."/>
            <person name="Grigoriev I.V."/>
            <person name="Hibbett D.S."/>
        </authorList>
    </citation>
    <scope>NUCLEOTIDE SEQUENCE [LARGE SCALE GENOMIC DNA]</scope>
    <source>
        <strain evidence="10 11">HHB14362 ss-1</strain>
    </source>
</reference>
<dbReference type="EMBL" id="KV425620">
    <property type="protein sequence ID" value="KZT20445.1"/>
    <property type="molecule type" value="Genomic_DNA"/>
</dbReference>
<accession>A0A165P2U4</accession>
<feature type="transmembrane region" description="Helical" evidence="7">
    <location>
        <begin position="324"/>
        <end position="345"/>
    </location>
</feature>
<evidence type="ECO:0000256" key="1">
    <source>
        <dbReference type="ARBA" id="ARBA00004141"/>
    </source>
</evidence>
<feature type="chain" id="PRO_5007863704" evidence="8">
    <location>
        <begin position="23"/>
        <end position="457"/>
    </location>
</feature>
<organism evidence="10 11">
    <name type="scientific">Neolentinus lepideus HHB14362 ss-1</name>
    <dbReference type="NCBI Taxonomy" id="1314782"/>
    <lineage>
        <taxon>Eukaryota</taxon>
        <taxon>Fungi</taxon>
        <taxon>Dikarya</taxon>
        <taxon>Basidiomycota</taxon>
        <taxon>Agaricomycotina</taxon>
        <taxon>Agaricomycetes</taxon>
        <taxon>Gloeophyllales</taxon>
        <taxon>Gloeophyllaceae</taxon>
        <taxon>Neolentinus</taxon>
    </lineage>
</organism>
<keyword evidence="8" id="KW-0732">Signal</keyword>
<evidence type="ECO:0000259" key="9">
    <source>
        <dbReference type="PROSITE" id="PS50850"/>
    </source>
</evidence>
<keyword evidence="5 7" id="KW-0472">Membrane</keyword>
<keyword evidence="11" id="KW-1185">Reference proteome</keyword>
<dbReference type="InterPro" id="IPR011701">
    <property type="entry name" value="MFS"/>
</dbReference>
<feature type="non-terminal residue" evidence="10">
    <location>
        <position position="457"/>
    </location>
</feature>
<dbReference type="PANTHER" id="PTHR23504">
    <property type="entry name" value="MAJOR FACILITATOR SUPERFAMILY DOMAIN-CONTAINING PROTEIN 10"/>
    <property type="match status" value="1"/>
</dbReference>
<feature type="transmembrane region" description="Helical" evidence="7">
    <location>
        <begin position="180"/>
        <end position="202"/>
    </location>
</feature>
<keyword evidence="4 7" id="KW-1133">Transmembrane helix</keyword>
<feature type="transmembrane region" description="Helical" evidence="7">
    <location>
        <begin position="430"/>
        <end position="449"/>
    </location>
</feature>
<dbReference type="Pfam" id="PF07690">
    <property type="entry name" value="MFS_1"/>
    <property type="match status" value="1"/>
</dbReference>
<evidence type="ECO:0000256" key="4">
    <source>
        <dbReference type="ARBA" id="ARBA00022989"/>
    </source>
</evidence>
<dbReference type="PROSITE" id="PS50850">
    <property type="entry name" value="MFS"/>
    <property type="match status" value="1"/>
</dbReference>
<evidence type="ECO:0000256" key="5">
    <source>
        <dbReference type="ARBA" id="ARBA00023136"/>
    </source>
</evidence>
<keyword evidence="3 7" id="KW-0812">Transmembrane</keyword>
<feature type="transmembrane region" description="Helical" evidence="7">
    <location>
        <begin position="252"/>
        <end position="273"/>
    </location>
</feature>
<dbReference type="Proteomes" id="UP000076761">
    <property type="component" value="Unassembled WGS sequence"/>
</dbReference>
<dbReference type="OrthoDB" id="419616at2759"/>
<comment type="subcellular location">
    <subcellularLocation>
        <location evidence="1">Membrane</location>
        <topology evidence="1">Multi-pass membrane protein</topology>
    </subcellularLocation>
</comment>
<evidence type="ECO:0000256" key="7">
    <source>
        <dbReference type="SAM" id="Phobius"/>
    </source>
</evidence>
<feature type="transmembrane region" description="Helical" evidence="7">
    <location>
        <begin position="80"/>
        <end position="98"/>
    </location>
</feature>
<evidence type="ECO:0000256" key="6">
    <source>
        <dbReference type="SAM" id="MobiDB-lite"/>
    </source>
</evidence>
<dbReference type="GO" id="GO:0016020">
    <property type="term" value="C:membrane"/>
    <property type="evidence" value="ECO:0007669"/>
    <property type="project" value="UniProtKB-SubCell"/>
</dbReference>